<evidence type="ECO:0000313" key="1">
    <source>
        <dbReference type="EMBL" id="HIS74447.1"/>
    </source>
</evidence>
<name>A0A9D1FIR1_9BACT</name>
<protein>
    <submittedName>
        <fullName evidence="1">Uncharacterized protein</fullName>
    </submittedName>
</protein>
<accession>A0A9D1FIR1</accession>
<proteinExistence type="predicted"/>
<sequence>MSENISLQPKPTYFEIFTKVLNELNWREVSDFDEIIKSEHKRILNLINTTNAEVLSSYMWDFMIEKKDVTLEENEEVIDENFGGRVISIWEGRKKYRYIRPAVFSSETINRDNVYSFLSNKLMAAKSDKKRNLSIICTSNMYALDSLGNKKAKMEEKEDTSIIPMPHIEPVLVYGTLIKVKANPSFAKFGYWRTLYLEALANLRTASSMSCEDSPRITLG</sequence>
<reference evidence="1" key="1">
    <citation type="submission" date="2020-10" db="EMBL/GenBank/DDBJ databases">
        <authorList>
            <person name="Gilroy R."/>
        </authorList>
    </citation>
    <scope>NUCLEOTIDE SEQUENCE</scope>
    <source>
        <strain evidence="1">CHK152-2871</strain>
    </source>
</reference>
<comment type="caution">
    <text evidence="1">The sequence shown here is derived from an EMBL/GenBank/DDBJ whole genome shotgun (WGS) entry which is preliminary data.</text>
</comment>
<reference evidence="1" key="2">
    <citation type="journal article" date="2021" name="PeerJ">
        <title>Extensive microbial diversity within the chicken gut microbiome revealed by metagenomics and culture.</title>
        <authorList>
            <person name="Gilroy R."/>
            <person name="Ravi A."/>
            <person name="Getino M."/>
            <person name="Pursley I."/>
            <person name="Horton D.L."/>
            <person name="Alikhan N.F."/>
            <person name="Baker D."/>
            <person name="Gharbi K."/>
            <person name="Hall N."/>
            <person name="Watson M."/>
            <person name="Adriaenssens E.M."/>
            <person name="Foster-Nyarko E."/>
            <person name="Jarju S."/>
            <person name="Secka A."/>
            <person name="Antonio M."/>
            <person name="Oren A."/>
            <person name="Chaudhuri R.R."/>
            <person name="La Ragione R."/>
            <person name="Hildebrand F."/>
            <person name="Pallen M.J."/>
        </authorList>
    </citation>
    <scope>NUCLEOTIDE SEQUENCE</scope>
    <source>
        <strain evidence="1">CHK152-2871</strain>
    </source>
</reference>
<dbReference type="EMBL" id="DVJQ01000048">
    <property type="protein sequence ID" value="HIS74447.1"/>
    <property type="molecule type" value="Genomic_DNA"/>
</dbReference>
<organism evidence="1 2">
    <name type="scientific">Candidatus Galligastranaerophilus intestinavium</name>
    <dbReference type="NCBI Taxonomy" id="2840836"/>
    <lineage>
        <taxon>Bacteria</taxon>
        <taxon>Candidatus Galligastranaerophilus</taxon>
    </lineage>
</organism>
<gene>
    <name evidence="1" type="ORF">IAA86_05470</name>
</gene>
<dbReference type="AlphaFoldDB" id="A0A9D1FIR1"/>
<dbReference type="Proteomes" id="UP000886865">
    <property type="component" value="Unassembled WGS sequence"/>
</dbReference>
<evidence type="ECO:0000313" key="2">
    <source>
        <dbReference type="Proteomes" id="UP000886865"/>
    </source>
</evidence>